<dbReference type="KEGG" id="pda:120104803"/>
<dbReference type="PANTHER" id="PTHR35046:SF9">
    <property type="entry name" value="RNA-DIRECTED DNA POLYMERASE"/>
    <property type="match status" value="1"/>
</dbReference>
<accession>A0A8B8ZM26</accession>
<evidence type="ECO:0000256" key="1">
    <source>
        <dbReference type="SAM" id="MobiDB-lite"/>
    </source>
</evidence>
<name>A0A8B8ZM26_PHODC</name>
<feature type="compositionally biased region" description="Basic and acidic residues" evidence="1">
    <location>
        <begin position="1"/>
        <end position="11"/>
    </location>
</feature>
<dbReference type="Proteomes" id="UP000228380">
    <property type="component" value="Unplaced"/>
</dbReference>
<evidence type="ECO:0000259" key="2">
    <source>
        <dbReference type="Pfam" id="PF24626"/>
    </source>
</evidence>
<reference evidence="4" key="1">
    <citation type="submission" date="2025-08" db="UniProtKB">
        <authorList>
            <consortium name="RefSeq"/>
        </authorList>
    </citation>
    <scope>IDENTIFICATION</scope>
    <source>
        <tissue evidence="4">Young leaves</tissue>
    </source>
</reference>
<feature type="region of interest" description="Disordered" evidence="1">
    <location>
        <begin position="161"/>
        <end position="201"/>
    </location>
</feature>
<evidence type="ECO:0000313" key="3">
    <source>
        <dbReference type="Proteomes" id="UP000228380"/>
    </source>
</evidence>
<keyword evidence="3" id="KW-1185">Reference proteome</keyword>
<dbReference type="PANTHER" id="PTHR35046">
    <property type="entry name" value="ZINC KNUCKLE (CCHC-TYPE) FAMILY PROTEIN"/>
    <property type="match status" value="1"/>
</dbReference>
<feature type="region of interest" description="Disordered" evidence="1">
    <location>
        <begin position="1"/>
        <end position="21"/>
    </location>
</feature>
<organism evidence="3 4">
    <name type="scientific">Phoenix dactylifera</name>
    <name type="common">Date palm</name>
    <dbReference type="NCBI Taxonomy" id="42345"/>
    <lineage>
        <taxon>Eukaryota</taxon>
        <taxon>Viridiplantae</taxon>
        <taxon>Streptophyta</taxon>
        <taxon>Embryophyta</taxon>
        <taxon>Tracheophyta</taxon>
        <taxon>Spermatophyta</taxon>
        <taxon>Magnoliopsida</taxon>
        <taxon>Liliopsida</taxon>
        <taxon>Arecaceae</taxon>
        <taxon>Coryphoideae</taxon>
        <taxon>Phoeniceae</taxon>
        <taxon>Phoenix</taxon>
    </lineage>
</organism>
<dbReference type="RefSeq" id="XP_038972523.1">
    <property type="nucleotide sequence ID" value="XM_039116595.1"/>
</dbReference>
<sequence>MEHSGPIHLDDPLQTGGGPITRSKAKRMKEALNGLIEEAWNQQEAIGVDLDVKIALYGFNPLTPMDLSPLPIDERASLDGKRKAETMKQLHEKVRQNIEKRTEQYATQANKGRKKVIFEPGDWVWVHMRKERFPAKRRSKLHPRGDGPFQVIARINDNAYKLDLPGDEDSRTNPFQERGNDGNQDAATKQPKEGLSKAVGSKEKCMEHSGPIHLDDPLQTGGGPITRSKAKRMKEALNGLIEEAWNQQEAIGVDLDVKIACGLVNMIHEIIRPN</sequence>
<dbReference type="Pfam" id="PF24626">
    <property type="entry name" value="SH3_Tf2-1"/>
    <property type="match status" value="1"/>
</dbReference>
<feature type="domain" description="Tf2-1-like SH3-like" evidence="2">
    <location>
        <begin position="121"/>
        <end position="166"/>
    </location>
</feature>
<protein>
    <submittedName>
        <fullName evidence="4">Uncharacterized protein LOC120104803</fullName>
    </submittedName>
</protein>
<dbReference type="InterPro" id="IPR056924">
    <property type="entry name" value="SH3_Tf2-1"/>
</dbReference>
<gene>
    <name evidence="4" type="primary">LOC120104803</name>
</gene>
<dbReference type="GeneID" id="120104803"/>
<evidence type="ECO:0000313" key="4">
    <source>
        <dbReference type="RefSeq" id="XP_038972523.1"/>
    </source>
</evidence>
<dbReference type="OrthoDB" id="693229at2759"/>
<feature type="compositionally biased region" description="Basic and acidic residues" evidence="1">
    <location>
        <begin position="190"/>
        <end position="201"/>
    </location>
</feature>
<dbReference type="AlphaFoldDB" id="A0A8B8ZM26"/>
<proteinExistence type="predicted"/>